<sequence length="225" mass="23983">MVEAAGSEDHSVQRPRLTLAVGAVVPTTLVSPEAVAVDAGCRCVAALPARWEPPWPSATPATRRLRPASDTDTHLGRRYRPGQSPPVHRPRHRSLSAPATARRTLGVMALGWATPADRGGGAREPRSPKDRTAPPHGTQSGFFLPRVQLDATADRLRSPSTRVIRNAPRDALEAAGPRIDDPSPQEAPVSSTSTGPVLVSRVRVKGRPATDYRVPLASTPRRSGP</sequence>
<organism>
    <name type="scientific">Ixodes scapularis</name>
    <name type="common">Black-legged tick</name>
    <name type="synonym">Deer tick</name>
    <dbReference type="NCBI Taxonomy" id="6945"/>
    <lineage>
        <taxon>Eukaryota</taxon>
        <taxon>Metazoa</taxon>
        <taxon>Ecdysozoa</taxon>
        <taxon>Arthropoda</taxon>
        <taxon>Chelicerata</taxon>
        <taxon>Arachnida</taxon>
        <taxon>Acari</taxon>
        <taxon>Parasitiformes</taxon>
        <taxon>Ixodida</taxon>
        <taxon>Ixodoidea</taxon>
        <taxon>Ixodidae</taxon>
        <taxon>Ixodinae</taxon>
        <taxon>Ixodes</taxon>
    </lineage>
</organism>
<proteinExistence type="predicted"/>
<dbReference type="EnsemblMetazoa" id="ISCW021117-RA">
    <property type="protein sequence ID" value="ISCW021117-PA"/>
    <property type="gene ID" value="ISCW021117"/>
</dbReference>
<evidence type="ECO:0000313" key="3">
    <source>
        <dbReference type="EnsemblMetazoa" id="ISCW021117-PA"/>
    </source>
</evidence>
<dbReference type="AlphaFoldDB" id="B7Q980"/>
<protein>
    <submittedName>
        <fullName evidence="2 3">Uncharacterized protein</fullName>
    </submittedName>
</protein>
<evidence type="ECO:0000313" key="4">
    <source>
        <dbReference type="Proteomes" id="UP000001555"/>
    </source>
</evidence>
<dbReference type="VEuPathDB" id="VectorBase:ISCW021117"/>
<evidence type="ECO:0000313" key="2">
    <source>
        <dbReference type="EMBL" id="EEC15402.1"/>
    </source>
</evidence>
<feature type="compositionally biased region" description="Basic and acidic residues" evidence="1">
    <location>
        <begin position="120"/>
        <end position="133"/>
    </location>
</feature>
<dbReference type="PaxDb" id="6945-B7Q980"/>
<name>B7Q980_IXOSC</name>
<dbReference type="EMBL" id="DS887784">
    <property type="protein sequence ID" value="EEC15402.1"/>
    <property type="molecule type" value="Genomic_DNA"/>
</dbReference>
<dbReference type="InParanoid" id="B7Q980"/>
<dbReference type="EMBL" id="ABJB010684506">
    <property type="status" value="NOT_ANNOTATED_CDS"/>
    <property type="molecule type" value="Genomic_DNA"/>
</dbReference>
<evidence type="ECO:0000256" key="1">
    <source>
        <dbReference type="SAM" id="MobiDB-lite"/>
    </source>
</evidence>
<gene>
    <name evidence="2" type="ORF">IscW_ISCW021117</name>
</gene>
<reference evidence="3" key="2">
    <citation type="submission" date="2020-05" db="UniProtKB">
        <authorList>
            <consortium name="EnsemblMetazoa"/>
        </authorList>
    </citation>
    <scope>IDENTIFICATION</scope>
    <source>
        <strain evidence="3">wikel</strain>
    </source>
</reference>
<dbReference type="VEuPathDB" id="VectorBase:ISCI021117"/>
<dbReference type="HOGENOM" id="CLU_1231114_0_0_1"/>
<accession>B7Q980</accession>
<feature type="region of interest" description="Disordered" evidence="1">
    <location>
        <begin position="53"/>
        <end position="142"/>
    </location>
</feature>
<reference evidence="2 4" key="1">
    <citation type="submission" date="2008-03" db="EMBL/GenBank/DDBJ databases">
        <title>Annotation of Ixodes scapularis.</title>
        <authorList>
            <consortium name="Ixodes scapularis Genome Project Consortium"/>
            <person name="Caler E."/>
            <person name="Hannick L.I."/>
            <person name="Bidwell S."/>
            <person name="Joardar V."/>
            <person name="Thiagarajan M."/>
            <person name="Amedeo P."/>
            <person name="Galinsky K.J."/>
            <person name="Schobel S."/>
            <person name="Inman J."/>
            <person name="Hostetler J."/>
            <person name="Miller J."/>
            <person name="Hammond M."/>
            <person name="Megy K."/>
            <person name="Lawson D."/>
            <person name="Kodira C."/>
            <person name="Sutton G."/>
            <person name="Meyer J."/>
            <person name="Hill C.A."/>
            <person name="Birren B."/>
            <person name="Nene V."/>
            <person name="Collins F."/>
            <person name="Alarcon-Chaidez F."/>
            <person name="Wikel S."/>
            <person name="Strausberg R."/>
        </authorList>
    </citation>
    <scope>NUCLEOTIDE SEQUENCE [LARGE SCALE GENOMIC DNA]</scope>
    <source>
        <strain evidence="4">Wikel</strain>
        <strain evidence="2">Wikel colony</strain>
    </source>
</reference>
<dbReference type="Proteomes" id="UP000001555">
    <property type="component" value="Unassembled WGS sequence"/>
</dbReference>
<feature type="region of interest" description="Disordered" evidence="1">
    <location>
        <begin position="157"/>
        <end position="225"/>
    </location>
</feature>
<keyword evidence="4" id="KW-1185">Reference proteome</keyword>